<accession>A0A2T8KGU1</accession>
<dbReference type="InterPro" id="IPR004314">
    <property type="entry name" value="Neprosin"/>
</dbReference>
<dbReference type="PANTHER" id="PTHR31589">
    <property type="entry name" value="PROTEIN, PUTATIVE (DUF239)-RELATED-RELATED"/>
    <property type="match status" value="1"/>
</dbReference>
<evidence type="ECO:0000313" key="2">
    <source>
        <dbReference type="EMBL" id="PVH61397.1"/>
    </source>
</evidence>
<dbReference type="Pfam" id="PF14365">
    <property type="entry name" value="Neprosin_AP"/>
    <property type="match status" value="1"/>
</dbReference>
<organism evidence="2">
    <name type="scientific">Panicum hallii</name>
    <dbReference type="NCBI Taxonomy" id="206008"/>
    <lineage>
        <taxon>Eukaryota</taxon>
        <taxon>Viridiplantae</taxon>
        <taxon>Streptophyta</taxon>
        <taxon>Embryophyta</taxon>
        <taxon>Tracheophyta</taxon>
        <taxon>Spermatophyta</taxon>
        <taxon>Magnoliopsida</taxon>
        <taxon>Liliopsida</taxon>
        <taxon>Poales</taxon>
        <taxon>Poaceae</taxon>
        <taxon>PACMAD clade</taxon>
        <taxon>Panicoideae</taxon>
        <taxon>Panicodae</taxon>
        <taxon>Paniceae</taxon>
        <taxon>Panicinae</taxon>
        <taxon>Panicum</taxon>
        <taxon>Panicum sect. Panicum</taxon>
    </lineage>
</organism>
<reference evidence="2" key="1">
    <citation type="submission" date="2018-04" db="EMBL/GenBank/DDBJ databases">
        <title>WGS assembly of Panicum hallii.</title>
        <authorList>
            <person name="Lovell J."/>
            <person name="Jenkins J."/>
            <person name="Lowry D."/>
            <person name="Mamidi S."/>
            <person name="Sreedasyam A."/>
            <person name="Weng X."/>
            <person name="Barry K."/>
            <person name="Bonette J."/>
            <person name="Campitelli B."/>
            <person name="Daum C."/>
            <person name="Gordon S."/>
            <person name="Gould B."/>
            <person name="Lipzen A."/>
            <person name="Macqueen A."/>
            <person name="Palacio-Mejia J."/>
            <person name="Plott C."/>
            <person name="Shakirov E."/>
            <person name="Shu S."/>
            <person name="Yoshinaga Y."/>
            <person name="Zane M."/>
            <person name="Rokhsar D."/>
            <person name="Grimwood J."/>
            <person name="Schmutz J."/>
            <person name="Juenger T."/>
        </authorList>
    </citation>
    <scope>NUCLEOTIDE SEQUENCE [LARGE SCALE GENOMIC DNA]</scope>
    <source>
        <strain evidence="2">FIL2</strain>
    </source>
</reference>
<dbReference type="InterPro" id="IPR053168">
    <property type="entry name" value="Glutamic_endopeptidase"/>
</dbReference>
<gene>
    <name evidence="2" type="ORF">PAHAL_3G024500</name>
</gene>
<name>A0A2T8KGU1_9POAL</name>
<sequence length="334" mass="36731">MKQGDSVDLRTNNRHVIKTIQVQDGDVFDCIDIHQQPAFDHPLLKNHVIQMKPHTYPSGVHNNFTSNATKLVTQLPTVGCPTGTIPMLRRIVEGDPIKSSHFHTMNNELNWKLVGIKTSSYAIYGTRVSINVYEPEVKGKNGDLSASWTLLVSQESNNDGLGAGSIVCPSFHGDNSARFHITWSNDAHQEPCYDLLCPGFVQTSQSIGLGGKLQPISIYNGPQYKIDILIFKLSSLFTGMKDKADAVFWGGYVHGPTVEMNPPQVGSGHFAEEGFGKAAFVRDIKVVNENNVLVTPDTRKSFAQSSRTKCYTVADYGQDKNGMHVYFGGPGNCN</sequence>
<dbReference type="Pfam" id="PF03080">
    <property type="entry name" value="Neprosin"/>
    <property type="match status" value="2"/>
</dbReference>
<dbReference type="Gramene" id="PVH61397">
    <property type="protein sequence ID" value="PVH61397"/>
    <property type="gene ID" value="PAHAL_3G024500"/>
</dbReference>
<evidence type="ECO:0000259" key="1">
    <source>
        <dbReference type="PROSITE" id="PS52045"/>
    </source>
</evidence>
<feature type="domain" description="Neprosin PEP catalytic" evidence="1">
    <location>
        <begin position="104"/>
        <end position="334"/>
    </location>
</feature>
<dbReference type="PROSITE" id="PS52045">
    <property type="entry name" value="NEPROSIN_PEP_CD"/>
    <property type="match status" value="1"/>
</dbReference>
<dbReference type="EMBL" id="CM008048">
    <property type="protein sequence ID" value="PVH61397.1"/>
    <property type="molecule type" value="Genomic_DNA"/>
</dbReference>
<dbReference type="AlphaFoldDB" id="A0A2T8KGU1"/>
<dbReference type="Proteomes" id="UP000243499">
    <property type="component" value="Chromosome 3"/>
</dbReference>
<dbReference type="PANTHER" id="PTHR31589:SF135">
    <property type="entry name" value="OS05G0341100 PROTEIN"/>
    <property type="match status" value="1"/>
</dbReference>
<protein>
    <recommendedName>
        <fullName evidence="1">Neprosin PEP catalytic domain-containing protein</fullName>
    </recommendedName>
</protein>
<dbReference type="InterPro" id="IPR025521">
    <property type="entry name" value="Neprosin_propep"/>
</dbReference>
<proteinExistence type="predicted"/>